<dbReference type="OrthoDB" id="5295562at2"/>
<evidence type="ECO:0000313" key="4">
    <source>
        <dbReference type="EMBL" id="QKQ50721.1"/>
    </source>
</evidence>
<reference evidence="4 6" key="1">
    <citation type="submission" date="2020-05" db="EMBL/GenBank/DDBJ databases">
        <title>FDA dAtabase for Regulatory Grade micrObial Sequences (FDA-ARGOS): Supporting development and validation of Infectious Disease Dx tests.</title>
        <authorList>
            <person name="Sproer C."/>
            <person name="Gronow S."/>
            <person name="Severitt S."/>
            <person name="Schroder I."/>
            <person name="Tallon L."/>
            <person name="Sadzewicz L."/>
            <person name="Zhao X."/>
            <person name="Vavikolanu K."/>
            <person name="Mehta A."/>
            <person name="Aluvathingal J."/>
            <person name="Nadendla S."/>
            <person name="Myers T."/>
            <person name="Yan Y."/>
            <person name="Sichtig H."/>
        </authorList>
    </citation>
    <scope>NUCLEOTIDE SEQUENCE [LARGE SCALE GENOMIC DNA]</scope>
    <source>
        <strain evidence="4 6">FDAARGOS_787</strain>
    </source>
</reference>
<dbReference type="CDD" id="cd06464">
    <property type="entry name" value="ACD_sHsps-like"/>
    <property type="match status" value="1"/>
</dbReference>
<dbReference type="STRING" id="32002.BVK87_12510"/>
<dbReference type="Gene3D" id="2.60.40.790">
    <property type="match status" value="1"/>
</dbReference>
<feature type="domain" description="SHSP" evidence="3">
    <location>
        <begin position="37"/>
        <end position="147"/>
    </location>
</feature>
<dbReference type="InterPro" id="IPR008978">
    <property type="entry name" value="HSP20-like_chaperone"/>
</dbReference>
<keyword evidence="7" id="KW-1185">Reference proteome</keyword>
<dbReference type="GeneID" id="92843624"/>
<accession>A0A3R9HDS0</accession>
<dbReference type="PANTHER" id="PTHR11527">
    <property type="entry name" value="HEAT-SHOCK PROTEIN 20 FAMILY MEMBER"/>
    <property type="match status" value="1"/>
</dbReference>
<dbReference type="Proteomes" id="UP000509782">
    <property type="component" value="Chromosome"/>
</dbReference>
<dbReference type="Proteomes" id="UP001446337">
    <property type="component" value="Chromosome"/>
</dbReference>
<evidence type="ECO:0000313" key="6">
    <source>
        <dbReference type="Proteomes" id="UP000509782"/>
    </source>
</evidence>
<dbReference type="PROSITE" id="PS01031">
    <property type="entry name" value="SHSP"/>
    <property type="match status" value="1"/>
</dbReference>
<comment type="similarity">
    <text evidence="1 2">Belongs to the small heat shock protein (HSP20) family.</text>
</comment>
<evidence type="ECO:0000313" key="5">
    <source>
        <dbReference type="EMBL" id="XAN14676.1"/>
    </source>
</evidence>
<dbReference type="SUPFAM" id="SSF49764">
    <property type="entry name" value="HSP20-like chaperones"/>
    <property type="match status" value="1"/>
</dbReference>
<dbReference type="RefSeq" id="WP_062684267.1">
    <property type="nucleotide sequence ID" value="NZ_BLWG01000431.1"/>
</dbReference>
<evidence type="ECO:0000313" key="7">
    <source>
        <dbReference type="Proteomes" id="UP001446337"/>
    </source>
</evidence>
<proteinExistence type="inferred from homology"/>
<dbReference type="InterPro" id="IPR031107">
    <property type="entry name" value="Small_HSP"/>
</dbReference>
<dbReference type="AlphaFoldDB" id="A0A3R9HDS0"/>
<gene>
    <name evidence="5" type="ORF">AAIK43_25260</name>
    <name evidence="4" type="ORF">FOC81_29975</name>
</gene>
<dbReference type="EMBL" id="CP054569">
    <property type="protein sequence ID" value="QKQ50721.1"/>
    <property type="molecule type" value="Genomic_DNA"/>
</dbReference>
<protein>
    <submittedName>
        <fullName evidence="4">Hsp20/alpha crystallin family protein</fullName>
    </submittedName>
</protein>
<sequence length="147" mass="16096">MTSFPFSDNGFATAFDAIQEHMDRVLRGVGVPAALRATPQAHFPPVNVGVSGDSIEVVAFVPGVEPDTLNVSIEKRLLTISGERLAPQLPDNARYYARERFEGRYTRVVELPADADPDNVQARYADGCLAISIKRKEASKPRLVTVQ</sequence>
<evidence type="ECO:0000256" key="1">
    <source>
        <dbReference type="PROSITE-ProRule" id="PRU00285"/>
    </source>
</evidence>
<evidence type="ECO:0000256" key="2">
    <source>
        <dbReference type="RuleBase" id="RU003616"/>
    </source>
</evidence>
<organism evidence="4 6">
    <name type="scientific">Achromobacter denitrificans</name>
    <name type="common">Alcaligenes denitrificans</name>
    <dbReference type="NCBI Taxonomy" id="32002"/>
    <lineage>
        <taxon>Bacteria</taxon>
        <taxon>Pseudomonadati</taxon>
        <taxon>Pseudomonadota</taxon>
        <taxon>Betaproteobacteria</taxon>
        <taxon>Burkholderiales</taxon>
        <taxon>Alcaligenaceae</taxon>
        <taxon>Achromobacter</taxon>
    </lineage>
</organism>
<dbReference type="InterPro" id="IPR002068">
    <property type="entry name" value="A-crystallin/Hsp20_dom"/>
</dbReference>
<dbReference type="EMBL" id="CP154792">
    <property type="protein sequence ID" value="XAN14676.1"/>
    <property type="molecule type" value="Genomic_DNA"/>
</dbReference>
<evidence type="ECO:0000259" key="3">
    <source>
        <dbReference type="PROSITE" id="PS01031"/>
    </source>
</evidence>
<reference evidence="5 7" key="2">
    <citation type="submission" date="2024-05" db="EMBL/GenBank/DDBJ databases">
        <title>Achromobacter denitrificans. BP1, complete genome.</title>
        <authorList>
            <person name="Zhang B."/>
        </authorList>
    </citation>
    <scope>NUCLEOTIDE SEQUENCE [LARGE SCALE GENOMIC DNA]</scope>
    <source>
        <strain evidence="5 7">BP1</strain>
    </source>
</reference>
<dbReference type="Pfam" id="PF00011">
    <property type="entry name" value="HSP20"/>
    <property type="match status" value="1"/>
</dbReference>
<name>A0A3R9HDS0_ACHDE</name>